<evidence type="ECO:0000313" key="4">
    <source>
        <dbReference type="Proteomes" id="UP001497416"/>
    </source>
</evidence>
<sequence length="327" mass="37544">MGMSKLDTLIDNKLVQNIFVWFILFIILIGGIQSENRIQTALYAILFLLPTIYITNYFVLPYFQKRKTIFFILFILSGTLFTLFPVYVISKAINQPLDVKMFLNLFGFILLAMIFGMTIRIARDSFKRRQEVKEAELKLLKGQLNPHFLFNTLNNLYGLSVVKSDKLPNLMLKLSDLLRYSLYETRESFVSLQKEMSYLENYISLEKLRLEEQADISFSISGILNDKKLAPMLLIVFVENAFKHLAPTEGEKSTVNIDIHISETELVFKCENSFDIHSDKGENLEKGKSGIGLVNVKKRLDLIYPEAHSLKIGKTNGVFSVDLKLSI</sequence>
<dbReference type="PANTHER" id="PTHR34220">
    <property type="entry name" value="SENSOR HISTIDINE KINASE YPDA"/>
    <property type="match status" value="1"/>
</dbReference>
<feature type="transmembrane region" description="Helical" evidence="1">
    <location>
        <begin position="40"/>
        <end position="60"/>
    </location>
</feature>
<gene>
    <name evidence="3" type="ORF">T190607A01A_30501</name>
</gene>
<comment type="caution">
    <text evidence="3">The sequence shown here is derived from an EMBL/GenBank/DDBJ whole genome shotgun (WGS) entry which is preliminary data.</text>
</comment>
<dbReference type="PANTHER" id="PTHR34220:SF7">
    <property type="entry name" value="SENSOR HISTIDINE KINASE YPDA"/>
    <property type="match status" value="1"/>
</dbReference>
<feature type="transmembrane region" description="Helical" evidence="1">
    <location>
        <begin position="69"/>
        <end position="89"/>
    </location>
</feature>
<keyword evidence="4" id="KW-1185">Reference proteome</keyword>
<name>A0ABP1EVI3_9FLAO</name>
<keyword evidence="1" id="KW-0812">Transmembrane</keyword>
<dbReference type="GO" id="GO:0016301">
    <property type="term" value="F:kinase activity"/>
    <property type="evidence" value="ECO:0007669"/>
    <property type="project" value="UniProtKB-KW"/>
</dbReference>
<dbReference type="Pfam" id="PF06580">
    <property type="entry name" value="His_kinase"/>
    <property type="match status" value="1"/>
</dbReference>
<evidence type="ECO:0000256" key="1">
    <source>
        <dbReference type="SAM" id="Phobius"/>
    </source>
</evidence>
<evidence type="ECO:0000259" key="2">
    <source>
        <dbReference type="Pfam" id="PF06580"/>
    </source>
</evidence>
<protein>
    <submittedName>
        <fullName evidence="3">Signal transduction histidine kinase</fullName>
    </submittedName>
</protein>
<dbReference type="Gene3D" id="3.30.565.10">
    <property type="entry name" value="Histidine kinase-like ATPase, C-terminal domain"/>
    <property type="match status" value="1"/>
</dbReference>
<keyword evidence="3" id="KW-0808">Transferase</keyword>
<accession>A0ABP1EVI3</accession>
<keyword evidence="1" id="KW-0472">Membrane</keyword>
<feature type="domain" description="Signal transduction histidine kinase internal region" evidence="2">
    <location>
        <begin position="135"/>
        <end position="213"/>
    </location>
</feature>
<keyword evidence="1" id="KW-1133">Transmembrane helix</keyword>
<keyword evidence="3" id="KW-0418">Kinase</keyword>
<dbReference type="InterPro" id="IPR010559">
    <property type="entry name" value="Sig_transdc_His_kin_internal"/>
</dbReference>
<dbReference type="EMBL" id="CAXIXY010000005">
    <property type="protein sequence ID" value="CAL2090334.1"/>
    <property type="molecule type" value="Genomic_DNA"/>
</dbReference>
<reference evidence="3 4" key="1">
    <citation type="submission" date="2024-05" db="EMBL/GenBank/DDBJ databases">
        <authorList>
            <person name="Duchaud E."/>
        </authorList>
    </citation>
    <scope>NUCLEOTIDE SEQUENCE [LARGE SCALE GENOMIC DNA]</scope>
    <source>
        <strain evidence="3">Ena-SAMPLE-TAB-13-05-2024-13:56:06:370-140302</strain>
    </source>
</reference>
<evidence type="ECO:0000313" key="3">
    <source>
        <dbReference type="EMBL" id="CAL2090334.1"/>
    </source>
</evidence>
<dbReference type="InterPro" id="IPR050640">
    <property type="entry name" value="Bact_2-comp_sensor_kinase"/>
</dbReference>
<feature type="transmembrane region" description="Helical" evidence="1">
    <location>
        <begin position="14"/>
        <end position="34"/>
    </location>
</feature>
<organism evidence="3 4">
    <name type="scientific">Tenacibaculum platacis</name>
    <dbReference type="NCBI Taxonomy" id="3137852"/>
    <lineage>
        <taxon>Bacteria</taxon>
        <taxon>Pseudomonadati</taxon>
        <taxon>Bacteroidota</taxon>
        <taxon>Flavobacteriia</taxon>
        <taxon>Flavobacteriales</taxon>
        <taxon>Flavobacteriaceae</taxon>
        <taxon>Tenacibaculum</taxon>
    </lineage>
</organism>
<proteinExistence type="predicted"/>
<dbReference type="InterPro" id="IPR036890">
    <property type="entry name" value="HATPase_C_sf"/>
</dbReference>
<dbReference type="Proteomes" id="UP001497416">
    <property type="component" value="Unassembled WGS sequence"/>
</dbReference>
<feature type="transmembrane region" description="Helical" evidence="1">
    <location>
        <begin position="101"/>
        <end position="122"/>
    </location>
</feature>